<keyword evidence="6" id="KW-1133">Transmembrane helix</keyword>
<dbReference type="EMBL" id="BT077288">
    <property type="protein sequence ID" value="ACO11712.1"/>
    <property type="molecule type" value="mRNA"/>
</dbReference>
<evidence type="ECO:0000256" key="8">
    <source>
        <dbReference type="ARBA" id="ARBA00023136"/>
    </source>
</evidence>
<dbReference type="Gene3D" id="1.50.40.10">
    <property type="entry name" value="Mitochondrial carrier domain"/>
    <property type="match status" value="1"/>
</dbReference>
<accession>C1BRQ9</accession>
<dbReference type="Pfam" id="PF00153">
    <property type="entry name" value="Mito_carr"/>
    <property type="match status" value="2"/>
</dbReference>
<proteinExistence type="evidence at transcript level"/>
<evidence type="ECO:0000256" key="1">
    <source>
        <dbReference type="ARBA" id="ARBA00004374"/>
    </source>
</evidence>
<keyword evidence="8 9" id="KW-0472">Membrane</keyword>
<reference evidence="12" key="1">
    <citation type="submission" date="2009-03" db="EMBL/GenBank/DDBJ databases">
        <title>Caligus rogercresseyi ESTs and full-length cDNAs.</title>
        <authorList>
            <person name="Yasuike M."/>
            <person name="von Schalburg K."/>
            <person name="Cooper G."/>
            <person name="Leong J."/>
            <person name="Jones S.R.M."/>
            <person name="Koop B.F."/>
        </authorList>
    </citation>
    <scope>NUCLEOTIDE SEQUENCE</scope>
    <source>
        <tissue evidence="12">Whole tissue</tissue>
    </source>
</reference>
<organism evidence="12">
    <name type="scientific">Caligus rogercresseyi</name>
    <name type="common">Sea louse</name>
    <dbReference type="NCBI Taxonomy" id="217165"/>
    <lineage>
        <taxon>Eukaryota</taxon>
        <taxon>Metazoa</taxon>
        <taxon>Ecdysozoa</taxon>
        <taxon>Arthropoda</taxon>
        <taxon>Crustacea</taxon>
        <taxon>Multicrustacea</taxon>
        <taxon>Hexanauplia</taxon>
        <taxon>Copepoda</taxon>
        <taxon>Siphonostomatoida</taxon>
        <taxon>Caligidae</taxon>
        <taxon>Caligus</taxon>
    </lineage>
</organism>
<evidence type="ECO:0000256" key="4">
    <source>
        <dbReference type="ARBA" id="ARBA00022737"/>
    </source>
</evidence>
<keyword evidence="10" id="KW-0813">Transport</keyword>
<dbReference type="AlphaFoldDB" id="C1BRQ9"/>
<keyword evidence="3 9" id="KW-0812">Transmembrane</keyword>
<dbReference type="PANTHER" id="PTHR10780:SF18">
    <property type="entry name" value="LD43650P"/>
    <property type="match status" value="1"/>
</dbReference>
<keyword evidence="5" id="KW-1000">Mitochondrion outer membrane</keyword>
<keyword evidence="7" id="KW-0496">Mitochondrion</keyword>
<feature type="region of interest" description="Disordered" evidence="11">
    <location>
        <begin position="120"/>
        <end position="145"/>
    </location>
</feature>
<comment type="similarity">
    <text evidence="2 10">Belongs to the mitochondrial carrier (TC 2.A.29) family.</text>
</comment>
<dbReference type="InterPro" id="IPR018108">
    <property type="entry name" value="MCP_transmembrane"/>
</dbReference>
<dbReference type="GO" id="GO:0005741">
    <property type="term" value="C:mitochondrial outer membrane"/>
    <property type="evidence" value="ECO:0007669"/>
    <property type="project" value="UniProtKB-SubCell"/>
</dbReference>
<evidence type="ECO:0000256" key="3">
    <source>
        <dbReference type="ARBA" id="ARBA00022692"/>
    </source>
</evidence>
<evidence type="ECO:0000256" key="2">
    <source>
        <dbReference type="ARBA" id="ARBA00006375"/>
    </source>
</evidence>
<gene>
    <name evidence="12" type="primary">MTCH2</name>
</gene>
<evidence type="ECO:0000256" key="10">
    <source>
        <dbReference type="RuleBase" id="RU000488"/>
    </source>
</evidence>
<evidence type="ECO:0000256" key="7">
    <source>
        <dbReference type="ARBA" id="ARBA00023128"/>
    </source>
</evidence>
<evidence type="ECO:0000313" key="12">
    <source>
        <dbReference type="EMBL" id="ACO11712.1"/>
    </source>
</evidence>
<name>C1BRQ9_CALRO</name>
<evidence type="ECO:0000256" key="6">
    <source>
        <dbReference type="ARBA" id="ARBA00022989"/>
    </source>
</evidence>
<evidence type="ECO:0000256" key="9">
    <source>
        <dbReference type="PROSITE-ProRule" id="PRU00282"/>
    </source>
</evidence>
<feature type="repeat" description="Solcar" evidence="9">
    <location>
        <begin position="154"/>
        <end position="241"/>
    </location>
</feature>
<comment type="subcellular location">
    <subcellularLocation>
        <location evidence="1">Mitochondrion outer membrane</location>
        <topology evidence="1">Multi-pass membrane protein</topology>
    </subcellularLocation>
</comment>
<dbReference type="InterPro" id="IPR023395">
    <property type="entry name" value="MCP_dom_sf"/>
</dbReference>
<dbReference type="SUPFAM" id="SSF103506">
    <property type="entry name" value="Mitochondrial carrier"/>
    <property type="match status" value="1"/>
</dbReference>
<keyword evidence="4" id="KW-0677">Repeat</keyword>
<evidence type="ECO:0000256" key="5">
    <source>
        <dbReference type="ARBA" id="ARBA00022787"/>
    </source>
</evidence>
<dbReference type="PROSITE" id="PS50920">
    <property type="entry name" value="SOLCAR"/>
    <property type="match status" value="1"/>
</dbReference>
<evidence type="ECO:0000256" key="11">
    <source>
        <dbReference type="SAM" id="MobiDB-lite"/>
    </source>
</evidence>
<dbReference type="PANTHER" id="PTHR10780">
    <property type="entry name" value="MITOCHONDRIAL CARRIER HOMOLOG"/>
    <property type="match status" value="1"/>
</dbReference>
<feature type="compositionally biased region" description="Basic residues" evidence="11">
    <location>
        <begin position="129"/>
        <end position="139"/>
    </location>
</feature>
<protein>
    <submittedName>
        <fullName evidence="12">Mitochondrial carrier homolog 2</fullName>
    </submittedName>
</protein>
<sequence length="341" mass="38604">MSGCDACPIPPSLSYVALGWDTKELVKTIATHPVKYVQTLIQIGHEPIPFRHSKTFIGRKPVLMQPSLFEYIGHVKQRDGFLGLYRGLIPKLIELRISGIVSDQVKAYFDYNKLEGIPDEDLTPEERNSKKKNREKRLRSEKDDELLSDEERKQKYLDKVTKDISERALEIILTQPFHVITIRTIAQFVGGEDKYGILSSFKTLIEDNGILGFWSGLIPRVIGEVLTIGLSTFITYLVNKHVIKDKDLQRYSPMVAYLASSSLFYPFQVVSNTMAVSGSGLFAGYPPNMPLYCSWLDCWNHLRSLGQLKRGSSLFFRYYKGPTVIIGDKAMPISSAISVLE</sequence>